<reference evidence="1 2" key="1">
    <citation type="submission" date="2019-03" db="EMBL/GenBank/DDBJ databases">
        <title>Genomic Encyclopedia of Type Strains, Phase IV (KMG-IV): sequencing the most valuable type-strain genomes for metagenomic binning, comparative biology and taxonomic classification.</title>
        <authorList>
            <person name="Goeker M."/>
        </authorList>
    </citation>
    <scope>NUCLEOTIDE SEQUENCE [LARGE SCALE GENOMIC DNA]</scope>
    <source>
        <strain evidence="1 2">DSM 18792</strain>
    </source>
</reference>
<accession>A0A4R1RNP7</accession>
<proteinExistence type="predicted"/>
<dbReference type="InterPro" id="IPR036641">
    <property type="entry name" value="HPT_dom_sf"/>
</dbReference>
<dbReference type="RefSeq" id="WP_132216140.1">
    <property type="nucleotide sequence ID" value="NZ_OX156936.1"/>
</dbReference>
<dbReference type="EMBL" id="SLUP01000002">
    <property type="protein sequence ID" value="TCL67943.1"/>
    <property type="molecule type" value="Genomic_DNA"/>
</dbReference>
<dbReference type="GO" id="GO:0000160">
    <property type="term" value="P:phosphorelay signal transduction system"/>
    <property type="evidence" value="ECO:0007669"/>
    <property type="project" value="InterPro"/>
</dbReference>
<protein>
    <recommendedName>
        <fullName evidence="3">HPt domain-containing protein</fullName>
    </recommendedName>
</protein>
<dbReference type="Gene3D" id="1.20.120.160">
    <property type="entry name" value="HPT domain"/>
    <property type="match status" value="1"/>
</dbReference>
<comment type="caution">
    <text evidence="1">The sequence shown here is derived from an EMBL/GenBank/DDBJ whole genome shotgun (WGS) entry which is preliminary data.</text>
</comment>
<evidence type="ECO:0000313" key="1">
    <source>
        <dbReference type="EMBL" id="TCL67943.1"/>
    </source>
</evidence>
<evidence type="ECO:0000313" key="2">
    <source>
        <dbReference type="Proteomes" id="UP000295455"/>
    </source>
</evidence>
<gene>
    <name evidence="1" type="ORF">EV196_102506</name>
</gene>
<keyword evidence="2" id="KW-1185">Reference proteome</keyword>
<dbReference type="AlphaFoldDB" id="A0A4R1RNP7"/>
<organism evidence="1 2">
    <name type="scientific">Mariniflexile fucanivorans</name>
    <dbReference type="NCBI Taxonomy" id="264023"/>
    <lineage>
        <taxon>Bacteria</taxon>
        <taxon>Pseudomonadati</taxon>
        <taxon>Bacteroidota</taxon>
        <taxon>Flavobacteriia</taxon>
        <taxon>Flavobacteriales</taxon>
        <taxon>Flavobacteriaceae</taxon>
        <taxon>Mariniflexile</taxon>
    </lineage>
</organism>
<sequence>MEKPNLNYIKQFSNGEKSFEDKLLSIIKLEFPAEKEVYYQNLKSNNFKLASENVHKLKHKISILGLEKSYAVAVVFENNLLEGNTDLSEEFESILNNITNYLSTV</sequence>
<dbReference type="Proteomes" id="UP000295455">
    <property type="component" value="Unassembled WGS sequence"/>
</dbReference>
<dbReference type="OrthoDB" id="1441381at2"/>
<name>A0A4R1RNP7_9FLAO</name>
<dbReference type="SUPFAM" id="SSF47226">
    <property type="entry name" value="Histidine-containing phosphotransfer domain, HPT domain"/>
    <property type="match status" value="1"/>
</dbReference>
<evidence type="ECO:0008006" key="3">
    <source>
        <dbReference type="Google" id="ProtNLM"/>
    </source>
</evidence>